<protein>
    <submittedName>
        <fullName evidence="1">Uncharacterized protein</fullName>
    </submittedName>
</protein>
<reference evidence="1" key="1">
    <citation type="submission" date="2022-02" db="EMBL/GenBank/DDBJ databases">
        <title>Plant Genome Project.</title>
        <authorList>
            <person name="Zhang R.-G."/>
        </authorList>
    </citation>
    <scope>NUCLEOTIDE SEQUENCE</scope>
    <source>
        <strain evidence="1">AT1</strain>
    </source>
</reference>
<proteinExistence type="predicted"/>
<sequence>MSVAEMRMLRWMCGKIRRDRIRNETVREMVGVAPIEEKLRENRLRWFGHVYRRPEDAVVKRADRIALDSNATGRGRPKLTLDAVVRKDTIILGLCEQVALNRTQWRKQIHVADPK</sequence>
<evidence type="ECO:0000313" key="2">
    <source>
        <dbReference type="Proteomes" id="UP001062846"/>
    </source>
</evidence>
<name>A0ACC0M317_RHOML</name>
<keyword evidence="2" id="KW-1185">Reference proteome</keyword>
<dbReference type="Proteomes" id="UP001062846">
    <property type="component" value="Chromosome 10"/>
</dbReference>
<organism evidence="1 2">
    <name type="scientific">Rhododendron molle</name>
    <name type="common">Chinese azalea</name>
    <name type="synonym">Azalea mollis</name>
    <dbReference type="NCBI Taxonomy" id="49168"/>
    <lineage>
        <taxon>Eukaryota</taxon>
        <taxon>Viridiplantae</taxon>
        <taxon>Streptophyta</taxon>
        <taxon>Embryophyta</taxon>
        <taxon>Tracheophyta</taxon>
        <taxon>Spermatophyta</taxon>
        <taxon>Magnoliopsida</taxon>
        <taxon>eudicotyledons</taxon>
        <taxon>Gunneridae</taxon>
        <taxon>Pentapetalae</taxon>
        <taxon>asterids</taxon>
        <taxon>Ericales</taxon>
        <taxon>Ericaceae</taxon>
        <taxon>Ericoideae</taxon>
        <taxon>Rhodoreae</taxon>
        <taxon>Rhododendron</taxon>
    </lineage>
</organism>
<evidence type="ECO:0000313" key="1">
    <source>
        <dbReference type="EMBL" id="KAI8534984.1"/>
    </source>
</evidence>
<accession>A0ACC0M317</accession>
<comment type="caution">
    <text evidence="1">The sequence shown here is derived from an EMBL/GenBank/DDBJ whole genome shotgun (WGS) entry which is preliminary data.</text>
</comment>
<gene>
    <name evidence="1" type="ORF">RHMOL_Rhmol10G0139400</name>
</gene>
<dbReference type="EMBL" id="CM046397">
    <property type="protein sequence ID" value="KAI8534984.1"/>
    <property type="molecule type" value="Genomic_DNA"/>
</dbReference>